<dbReference type="InterPro" id="IPR031165">
    <property type="entry name" value="GNAT_YJDJ"/>
</dbReference>
<protein>
    <submittedName>
        <fullName evidence="2">N-acetyltransferase</fullName>
    </submittedName>
</protein>
<dbReference type="PANTHER" id="PTHR31435:SF10">
    <property type="entry name" value="BSR4717 PROTEIN"/>
    <property type="match status" value="1"/>
</dbReference>
<comment type="caution">
    <text evidence="2">The sequence shown here is derived from an EMBL/GenBank/DDBJ whole genome shotgun (WGS) entry which is preliminary data.</text>
</comment>
<dbReference type="PANTHER" id="PTHR31435">
    <property type="entry name" value="PROTEIN NATD1"/>
    <property type="match status" value="1"/>
</dbReference>
<organism evidence="2 3">
    <name type="scientific">Leifsonia poae</name>
    <dbReference type="NCBI Taxonomy" id="110933"/>
    <lineage>
        <taxon>Bacteria</taxon>
        <taxon>Bacillati</taxon>
        <taxon>Actinomycetota</taxon>
        <taxon>Actinomycetes</taxon>
        <taxon>Micrococcales</taxon>
        <taxon>Microbacteriaceae</taxon>
        <taxon>Leifsonia</taxon>
    </lineage>
</organism>
<evidence type="ECO:0000313" key="3">
    <source>
        <dbReference type="Proteomes" id="UP001142372"/>
    </source>
</evidence>
<accession>A0A9W6H9K7</accession>
<reference evidence="2" key="1">
    <citation type="journal article" date="2014" name="Int. J. Syst. Evol. Microbiol.">
        <title>Complete genome sequence of Corynebacterium casei LMG S-19264T (=DSM 44701T), isolated from a smear-ripened cheese.</title>
        <authorList>
            <consortium name="US DOE Joint Genome Institute (JGI-PGF)"/>
            <person name="Walter F."/>
            <person name="Albersmeier A."/>
            <person name="Kalinowski J."/>
            <person name="Ruckert C."/>
        </authorList>
    </citation>
    <scope>NUCLEOTIDE SEQUENCE</scope>
    <source>
        <strain evidence="2">VKM Ac-1401</strain>
    </source>
</reference>
<feature type="domain" description="N-acetyltransferase" evidence="1">
    <location>
        <begin position="6"/>
        <end position="93"/>
    </location>
</feature>
<evidence type="ECO:0000259" key="1">
    <source>
        <dbReference type="PROSITE" id="PS51729"/>
    </source>
</evidence>
<dbReference type="InterPro" id="IPR016181">
    <property type="entry name" value="Acyl_CoA_acyltransferase"/>
</dbReference>
<dbReference type="RefSeq" id="WP_271176759.1">
    <property type="nucleotide sequence ID" value="NZ_BAAAJO010000005.1"/>
</dbReference>
<dbReference type="AlphaFoldDB" id="A0A9W6H9K7"/>
<dbReference type="Gene3D" id="3.40.630.30">
    <property type="match status" value="1"/>
</dbReference>
<dbReference type="EMBL" id="BSEN01000006">
    <property type="protein sequence ID" value="GLJ76090.1"/>
    <property type="molecule type" value="Genomic_DNA"/>
</dbReference>
<dbReference type="PROSITE" id="PS51729">
    <property type="entry name" value="GNAT_YJDJ"/>
    <property type="match status" value="1"/>
</dbReference>
<proteinExistence type="predicted"/>
<keyword evidence="3" id="KW-1185">Reference proteome</keyword>
<reference evidence="2" key="2">
    <citation type="submission" date="2023-01" db="EMBL/GenBank/DDBJ databases">
        <authorList>
            <person name="Sun Q."/>
            <person name="Evtushenko L."/>
        </authorList>
    </citation>
    <scope>NUCLEOTIDE SEQUENCE</scope>
    <source>
        <strain evidence="2">VKM Ac-1401</strain>
    </source>
</reference>
<dbReference type="CDD" id="cd04301">
    <property type="entry name" value="NAT_SF"/>
    <property type="match status" value="1"/>
</dbReference>
<dbReference type="InterPro" id="IPR045057">
    <property type="entry name" value="Gcn5-rel_NAT"/>
</dbReference>
<name>A0A9W6H9K7_9MICO</name>
<sequence>MTLTVVNEPDASRYALRRDGDLIGVAEYELRDDAIVFTHTEVDESLREKGLASQLVTEALDDVRANSARRVVVACPYIRHWLTEHPEYGDLLKR</sequence>
<gene>
    <name evidence="2" type="ORF">GCM10017584_16640</name>
</gene>
<dbReference type="SUPFAM" id="SSF55729">
    <property type="entry name" value="Acyl-CoA N-acyltransferases (Nat)"/>
    <property type="match status" value="1"/>
</dbReference>
<dbReference type="Pfam" id="PF14542">
    <property type="entry name" value="Acetyltransf_CG"/>
    <property type="match status" value="1"/>
</dbReference>
<dbReference type="Proteomes" id="UP001142372">
    <property type="component" value="Unassembled WGS sequence"/>
</dbReference>
<evidence type="ECO:0000313" key="2">
    <source>
        <dbReference type="EMBL" id="GLJ76090.1"/>
    </source>
</evidence>